<dbReference type="Gene3D" id="3.90.550.10">
    <property type="entry name" value="Spore Coat Polysaccharide Biosynthesis Protein SpsA, Chain A"/>
    <property type="match status" value="1"/>
</dbReference>
<dbReference type="SUPFAM" id="SSF53448">
    <property type="entry name" value="Nucleotide-diphospho-sugar transferases"/>
    <property type="match status" value="1"/>
</dbReference>
<proteinExistence type="predicted"/>
<evidence type="ECO:0000313" key="6">
    <source>
        <dbReference type="Proteomes" id="UP000253752"/>
    </source>
</evidence>
<dbReference type="PANTHER" id="PTHR22916">
    <property type="entry name" value="GLYCOSYLTRANSFERASE"/>
    <property type="match status" value="1"/>
</dbReference>
<organism evidence="2 9">
    <name type="scientific">Eggerthella lenta</name>
    <name type="common">Eubacterium lentum</name>
    <dbReference type="NCBI Taxonomy" id="84112"/>
    <lineage>
        <taxon>Bacteria</taxon>
        <taxon>Bacillati</taxon>
        <taxon>Actinomycetota</taxon>
        <taxon>Coriobacteriia</taxon>
        <taxon>Eggerthellales</taxon>
        <taxon>Eggerthellaceae</taxon>
        <taxon>Eggerthella</taxon>
    </lineage>
</organism>
<evidence type="ECO:0000313" key="4">
    <source>
        <dbReference type="EMBL" id="RDB83560.1"/>
    </source>
</evidence>
<evidence type="ECO:0000313" key="5">
    <source>
        <dbReference type="EMBL" id="RDC40524.1"/>
    </source>
</evidence>
<evidence type="ECO:0000313" key="8">
    <source>
        <dbReference type="Proteomes" id="UP000253915"/>
    </source>
</evidence>
<evidence type="ECO:0000313" key="9">
    <source>
        <dbReference type="Proteomes" id="UP000253970"/>
    </source>
</evidence>
<dbReference type="CDD" id="cd00761">
    <property type="entry name" value="Glyco_tranf_GTA_type"/>
    <property type="match status" value="1"/>
</dbReference>
<dbReference type="Proteomes" id="UP000253970">
    <property type="component" value="Unassembled WGS sequence"/>
</dbReference>
<dbReference type="Proteomes" id="UP000253915">
    <property type="component" value="Unassembled WGS sequence"/>
</dbReference>
<keyword evidence="2" id="KW-0808">Transferase</keyword>
<sequence>MSSEVESLRDDKTRAFEVRKFCSIHAGADEHLIEFWEFGEADAPLVSIIIPLYNCERYLAETLDSIVSQSLSSWEAILVDDCSSDGSLEIALQFSERDHRFVVLRNDCNRGAAFSRNRALAAACGRFIAYLDSDDYWKKEKLERQITFMTENRFGACMTSYETVNEDGSFRNIVHIDERLDYKKFLKKPPTCSHTIMFDTELVDKKALVMPDIRKRQDAATWLQVIKLYGCLHGFDEVLAANRKRSDSLSANKVSAVKGTWFLYTEIEGLSKPYAGYCLFWQMFHAVLKRIGKR</sequence>
<dbReference type="EMBL" id="PPTU01000015">
    <property type="protein sequence ID" value="RDB69202.1"/>
    <property type="molecule type" value="Genomic_DNA"/>
</dbReference>
<dbReference type="InterPro" id="IPR001173">
    <property type="entry name" value="Glyco_trans_2-like"/>
</dbReference>
<dbReference type="EMBL" id="PPUQ01000003">
    <property type="protein sequence ID" value="RDC40524.1"/>
    <property type="molecule type" value="Genomic_DNA"/>
</dbReference>
<evidence type="ECO:0000259" key="1">
    <source>
        <dbReference type="Pfam" id="PF00535"/>
    </source>
</evidence>
<evidence type="ECO:0000313" key="2">
    <source>
        <dbReference type="EMBL" id="RDB69202.1"/>
    </source>
</evidence>
<protein>
    <submittedName>
        <fullName evidence="2">Glycosyltransferase family 2 protein</fullName>
    </submittedName>
</protein>
<dbReference type="AlphaFoldDB" id="A0A369NN53"/>
<dbReference type="EMBL" id="PPTX01000003">
    <property type="protein sequence ID" value="RDB81010.1"/>
    <property type="molecule type" value="Genomic_DNA"/>
</dbReference>
<dbReference type="InterPro" id="IPR029044">
    <property type="entry name" value="Nucleotide-diphossugar_trans"/>
</dbReference>
<dbReference type="Proteomes" id="UP000253752">
    <property type="component" value="Unassembled WGS sequence"/>
</dbReference>
<dbReference type="Pfam" id="PF00535">
    <property type="entry name" value="Glycos_transf_2"/>
    <property type="match status" value="1"/>
</dbReference>
<dbReference type="PANTHER" id="PTHR22916:SF3">
    <property type="entry name" value="UDP-GLCNAC:BETAGAL BETA-1,3-N-ACETYLGLUCOSAMINYLTRANSFERASE-LIKE PROTEIN 1"/>
    <property type="match status" value="1"/>
</dbReference>
<feature type="domain" description="Glycosyltransferase 2-like" evidence="1">
    <location>
        <begin position="47"/>
        <end position="199"/>
    </location>
</feature>
<name>A0A369NN53_EGGLN</name>
<evidence type="ECO:0000313" key="7">
    <source>
        <dbReference type="Proteomes" id="UP000253857"/>
    </source>
</evidence>
<accession>A0A369NN53</accession>
<dbReference type="EMBL" id="PPTY01000023">
    <property type="protein sequence ID" value="RDB83560.1"/>
    <property type="molecule type" value="Genomic_DNA"/>
</dbReference>
<dbReference type="GO" id="GO:0016758">
    <property type="term" value="F:hexosyltransferase activity"/>
    <property type="evidence" value="ECO:0007669"/>
    <property type="project" value="UniProtKB-ARBA"/>
</dbReference>
<dbReference type="Proteomes" id="UP000253857">
    <property type="component" value="Unassembled WGS sequence"/>
</dbReference>
<evidence type="ECO:0000313" key="3">
    <source>
        <dbReference type="EMBL" id="RDB81010.1"/>
    </source>
</evidence>
<comment type="caution">
    <text evidence="2">The sequence shown here is derived from an EMBL/GenBank/DDBJ whole genome shotgun (WGS) entry which is preliminary data.</text>
</comment>
<reference evidence="6 7" key="1">
    <citation type="journal article" date="2018" name="Elife">
        <title>Discovery and characterization of a prevalent human gut bacterial enzyme sufficient for the inactivation of a family of plant toxins.</title>
        <authorList>
            <person name="Koppel N."/>
            <person name="Bisanz J.E."/>
            <person name="Pandelia M.E."/>
            <person name="Turnbaugh P.J."/>
            <person name="Balskus E.P."/>
        </authorList>
    </citation>
    <scope>NUCLEOTIDE SEQUENCE [LARGE SCALE GENOMIC DNA]</scope>
    <source>
        <strain evidence="5 8">16A</strain>
        <strain evidence="4 7">FAA1-1-60AUCSF</strain>
        <strain evidence="3 6">MR1 #12</strain>
        <strain evidence="2 9">W1 BHI 6</strain>
    </source>
</reference>
<gene>
    <name evidence="5" type="ORF">C1853_03760</name>
    <name evidence="4" type="ORF">C1871_11410</name>
    <name evidence="3" type="ORF">C1872_02895</name>
    <name evidence="2" type="ORF">C1875_10120</name>
</gene>
<dbReference type="RefSeq" id="WP_009304221.1">
    <property type="nucleotide sequence ID" value="NZ_AP031442.1"/>
</dbReference>